<keyword evidence="7 23" id="KW-0812">Transmembrane</keyword>
<evidence type="ECO:0000256" key="1">
    <source>
        <dbReference type="ARBA" id="ARBA00004651"/>
    </source>
</evidence>
<keyword evidence="5" id="KW-0328">Glycosyltransferase</keyword>
<evidence type="ECO:0000313" key="25">
    <source>
        <dbReference type="Proteomes" id="UP000008495"/>
    </source>
</evidence>
<dbReference type="PROSITE" id="PS00428">
    <property type="entry name" value="FTSW_RODA_SPOVE"/>
    <property type="match status" value="1"/>
</dbReference>
<keyword evidence="12" id="KW-0131">Cell cycle</keyword>
<dbReference type="GO" id="GO:0032153">
    <property type="term" value="C:cell division site"/>
    <property type="evidence" value="ECO:0007669"/>
    <property type="project" value="TreeGrafter"/>
</dbReference>
<evidence type="ECO:0000256" key="10">
    <source>
        <dbReference type="ARBA" id="ARBA00022989"/>
    </source>
</evidence>
<keyword evidence="9" id="KW-0573">Peptidoglycan synthesis</keyword>
<keyword evidence="6" id="KW-0808">Transferase</keyword>
<feature type="transmembrane region" description="Helical" evidence="23">
    <location>
        <begin position="36"/>
        <end position="57"/>
    </location>
</feature>
<dbReference type="OrthoDB" id="9768187at2"/>
<keyword evidence="3" id="KW-1003">Cell membrane</keyword>
<keyword evidence="10 23" id="KW-1133">Transmembrane helix</keyword>
<feature type="transmembrane region" description="Helical" evidence="23">
    <location>
        <begin position="69"/>
        <end position="89"/>
    </location>
</feature>
<evidence type="ECO:0000256" key="5">
    <source>
        <dbReference type="ARBA" id="ARBA00022676"/>
    </source>
</evidence>
<evidence type="ECO:0000256" key="7">
    <source>
        <dbReference type="ARBA" id="ARBA00022692"/>
    </source>
</evidence>
<comment type="subcellular location">
    <subcellularLocation>
        <location evidence="1">Cell membrane</location>
        <topology evidence="1">Multi-pass membrane protein</topology>
    </subcellularLocation>
</comment>
<evidence type="ECO:0000256" key="23">
    <source>
        <dbReference type="SAM" id="Phobius"/>
    </source>
</evidence>
<dbReference type="GO" id="GO:0005886">
    <property type="term" value="C:plasma membrane"/>
    <property type="evidence" value="ECO:0007669"/>
    <property type="project" value="UniProtKB-SubCell"/>
</dbReference>
<evidence type="ECO:0000256" key="18">
    <source>
        <dbReference type="ARBA" id="ARBA00041418"/>
    </source>
</evidence>
<evidence type="ECO:0000256" key="9">
    <source>
        <dbReference type="ARBA" id="ARBA00022984"/>
    </source>
</evidence>
<dbReference type="PANTHER" id="PTHR30474">
    <property type="entry name" value="CELL CYCLE PROTEIN"/>
    <property type="match status" value="1"/>
</dbReference>
<dbReference type="Proteomes" id="UP000008495">
    <property type="component" value="Unassembled WGS sequence"/>
</dbReference>
<keyword evidence="13" id="KW-0961">Cell wall biogenesis/degradation</keyword>
<evidence type="ECO:0000313" key="24">
    <source>
        <dbReference type="EMBL" id="GAB76479.1"/>
    </source>
</evidence>
<evidence type="ECO:0000256" key="2">
    <source>
        <dbReference type="ARBA" id="ARBA00004752"/>
    </source>
</evidence>
<feature type="transmembrane region" description="Helical" evidence="23">
    <location>
        <begin position="101"/>
        <end position="121"/>
    </location>
</feature>
<gene>
    <name evidence="24" type="primary">ftsW</name>
    <name evidence="24" type="ORF">AUCHE_01_00410</name>
</gene>
<dbReference type="GO" id="GO:0008955">
    <property type="term" value="F:peptidoglycan glycosyltransferase activity"/>
    <property type="evidence" value="ECO:0007669"/>
    <property type="project" value="UniProtKB-EC"/>
</dbReference>
<dbReference type="PANTHER" id="PTHR30474:SF2">
    <property type="entry name" value="PEPTIDOGLYCAN GLYCOSYLTRANSFERASE FTSW-RELATED"/>
    <property type="match status" value="1"/>
</dbReference>
<feature type="transmembrane region" description="Helical" evidence="23">
    <location>
        <begin position="192"/>
        <end position="208"/>
    </location>
</feature>
<feature type="transmembrane region" description="Helical" evidence="23">
    <location>
        <begin position="339"/>
        <end position="363"/>
    </location>
</feature>
<dbReference type="GO" id="GO:0071555">
    <property type="term" value="P:cell wall organization"/>
    <property type="evidence" value="ECO:0007669"/>
    <property type="project" value="UniProtKB-KW"/>
</dbReference>
<dbReference type="eggNOG" id="COG0772">
    <property type="taxonomic scope" value="Bacteria"/>
</dbReference>
<dbReference type="EC" id="2.4.99.28" evidence="19"/>
<evidence type="ECO:0000256" key="12">
    <source>
        <dbReference type="ARBA" id="ARBA00023306"/>
    </source>
</evidence>
<dbReference type="GO" id="GO:0008360">
    <property type="term" value="P:regulation of cell shape"/>
    <property type="evidence" value="ECO:0007669"/>
    <property type="project" value="UniProtKB-KW"/>
</dbReference>
<evidence type="ECO:0000256" key="11">
    <source>
        <dbReference type="ARBA" id="ARBA00023136"/>
    </source>
</evidence>
<feature type="transmembrane region" description="Helical" evidence="23">
    <location>
        <begin position="141"/>
        <end position="158"/>
    </location>
</feature>
<feature type="transmembrane region" description="Helical" evidence="23">
    <location>
        <begin position="303"/>
        <end position="327"/>
    </location>
</feature>
<evidence type="ECO:0000256" key="6">
    <source>
        <dbReference type="ARBA" id="ARBA00022679"/>
    </source>
</evidence>
<evidence type="ECO:0000256" key="21">
    <source>
        <dbReference type="ARBA" id="ARBA00049966"/>
    </source>
</evidence>
<evidence type="ECO:0000256" key="15">
    <source>
        <dbReference type="ARBA" id="ARBA00033270"/>
    </source>
</evidence>
<dbReference type="AlphaFoldDB" id="K6VID4"/>
<dbReference type="STRING" id="100225.SAMN05421595_1606"/>
<evidence type="ECO:0000256" key="8">
    <source>
        <dbReference type="ARBA" id="ARBA00022960"/>
    </source>
</evidence>
<evidence type="ECO:0000256" key="14">
    <source>
        <dbReference type="ARBA" id="ARBA00032370"/>
    </source>
</evidence>
<keyword evidence="4 24" id="KW-0132">Cell division</keyword>
<sequence length="423" mass="45130">MGVRRRIRPASRADAPGGSPDPRSTLSGLHSPLSTYYLLITSIGTLLGIGLFMVLSASSVMSLHENGNVFTIGLNQAKFALIGVVLAMVTSRVPISVWRSLGAPVLVGALLLQLLVFVPGLGVSANGNTNWLRLGGLQFQPSEFGKLGLILYAAWILTVKRHRLADWKHVVIPVIFPAATLLFGLVLGGGDLGTAIVLFGILFAVLWTSGIPSRILGVGVAGCTVLVLLLALLSANRMRRIAGWLSCEKATDHDGACWQAINGQFALADGGLWGLGPGASREKWGWLPERHNDFIFAIIGEELGIFGTFSILLLICMIMVACYRVILQSEDMFVRLATAGVMGWFVVQSVVNIGAVIGLLPVIGVPLPLVSAGGSAMVTTLFGLGMVVSFARNEPACQRALTERPHVLARSLSILSPLRKRRR</sequence>
<evidence type="ECO:0000256" key="16">
    <source>
        <dbReference type="ARBA" id="ARBA00038053"/>
    </source>
</evidence>
<keyword evidence="11 23" id="KW-0472">Membrane</keyword>
<keyword evidence="25" id="KW-1185">Reference proteome</keyword>
<dbReference type="InterPro" id="IPR001182">
    <property type="entry name" value="FtsW/RodA"/>
</dbReference>
<reference evidence="24 25" key="1">
    <citation type="submission" date="2012-08" db="EMBL/GenBank/DDBJ databases">
        <title>Whole genome shotgun sequence of Austwickia chelonae NBRC 105200.</title>
        <authorList>
            <person name="Yoshida I."/>
            <person name="Hosoyama A."/>
            <person name="Tsuchikane K."/>
            <person name="Katsumata H."/>
            <person name="Ando Y."/>
            <person name="Ohji S."/>
            <person name="Hamada M."/>
            <person name="Tamura T."/>
            <person name="Yamazoe A."/>
            <person name="Yamazaki S."/>
            <person name="Fujita N."/>
        </authorList>
    </citation>
    <scope>NUCLEOTIDE SEQUENCE [LARGE SCALE GENOMIC DNA]</scope>
    <source>
        <strain evidence="24 25">NBRC 105200</strain>
    </source>
</reference>
<name>K6VID4_9MICO</name>
<proteinExistence type="inferred from homology"/>
<comment type="pathway">
    <text evidence="2">Cell wall biogenesis; peptidoglycan biosynthesis.</text>
</comment>
<comment type="catalytic activity">
    <reaction evidence="20">
        <text>[GlcNAc-(1-&gt;4)-Mur2Ac(oyl-L-Ala-gamma-D-Glu-L-Lys-D-Ala-D-Ala)](n)-di-trans,octa-cis-undecaprenyl diphosphate + beta-D-GlcNAc-(1-&gt;4)-Mur2Ac(oyl-L-Ala-gamma-D-Glu-L-Lys-D-Ala-D-Ala)-di-trans,octa-cis-undecaprenyl diphosphate = [GlcNAc-(1-&gt;4)-Mur2Ac(oyl-L-Ala-gamma-D-Glu-L-Lys-D-Ala-D-Ala)](n+1)-di-trans,octa-cis-undecaprenyl diphosphate + di-trans,octa-cis-undecaprenyl diphosphate + H(+)</text>
        <dbReference type="Rhea" id="RHEA:23708"/>
        <dbReference type="Rhea" id="RHEA-COMP:9602"/>
        <dbReference type="Rhea" id="RHEA-COMP:9603"/>
        <dbReference type="ChEBI" id="CHEBI:15378"/>
        <dbReference type="ChEBI" id="CHEBI:58405"/>
        <dbReference type="ChEBI" id="CHEBI:60033"/>
        <dbReference type="ChEBI" id="CHEBI:78435"/>
        <dbReference type="EC" id="2.4.99.28"/>
    </reaction>
</comment>
<evidence type="ECO:0000256" key="19">
    <source>
        <dbReference type="ARBA" id="ARBA00044770"/>
    </source>
</evidence>
<comment type="caution">
    <text evidence="24">The sequence shown here is derived from an EMBL/GenBank/DDBJ whole genome shotgun (WGS) entry which is preliminary data.</text>
</comment>
<organism evidence="24 25">
    <name type="scientific">Austwickia chelonae NBRC 105200</name>
    <dbReference type="NCBI Taxonomy" id="1184607"/>
    <lineage>
        <taxon>Bacteria</taxon>
        <taxon>Bacillati</taxon>
        <taxon>Actinomycetota</taxon>
        <taxon>Actinomycetes</taxon>
        <taxon>Micrococcales</taxon>
        <taxon>Dermatophilaceae</taxon>
        <taxon>Austwickia</taxon>
    </lineage>
</organism>
<dbReference type="GO" id="GO:0015648">
    <property type="term" value="F:lipid-linked peptidoglycan transporter activity"/>
    <property type="evidence" value="ECO:0007669"/>
    <property type="project" value="TreeGrafter"/>
</dbReference>
<accession>K6VID4</accession>
<evidence type="ECO:0000256" key="22">
    <source>
        <dbReference type="SAM" id="MobiDB-lite"/>
    </source>
</evidence>
<protein>
    <recommendedName>
        <fullName evidence="17">Probable peptidoglycan glycosyltransferase FtsW</fullName>
        <ecNumber evidence="19">2.4.99.28</ecNumber>
    </recommendedName>
    <alternativeName>
        <fullName evidence="18">Cell division protein FtsW</fullName>
    </alternativeName>
    <alternativeName>
        <fullName evidence="15">Cell wall polymerase</fullName>
    </alternativeName>
    <alternativeName>
        <fullName evidence="14">Peptidoglycan polymerase</fullName>
    </alternativeName>
</protein>
<feature type="transmembrane region" description="Helical" evidence="23">
    <location>
        <begin position="170"/>
        <end position="186"/>
    </location>
</feature>
<dbReference type="Pfam" id="PF01098">
    <property type="entry name" value="FTSW_RODA_SPOVE"/>
    <property type="match status" value="1"/>
</dbReference>
<dbReference type="NCBIfam" id="TIGR02614">
    <property type="entry name" value="ftsW"/>
    <property type="match status" value="1"/>
</dbReference>
<comment type="function">
    <text evidence="21">Peptidoglycan polymerase that is essential for cell division.</text>
</comment>
<keyword evidence="8" id="KW-0133">Cell shape</keyword>
<evidence type="ECO:0000256" key="17">
    <source>
        <dbReference type="ARBA" id="ARBA00041185"/>
    </source>
</evidence>
<evidence type="ECO:0000256" key="3">
    <source>
        <dbReference type="ARBA" id="ARBA00022475"/>
    </source>
</evidence>
<feature type="transmembrane region" description="Helical" evidence="23">
    <location>
        <begin position="215"/>
        <end position="235"/>
    </location>
</feature>
<evidence type="ECO:0000256" key="4">
    <source>
        <dbReference type="ARBA" id="ARBA00022618"/>
    </source>
</evidence>
<dbReference type="InterPro" id="IPR013437">
    <property type="entry name" value="FtsW"/>
</dbReference>
<feature type="region of interest" description="Disordered" evidence="22">
    <location>
        <begin position="1"/>
        <end position="26"/>
    </location>
</feature>
<feature type="transmembrane region" description="Helical" evidence="23">
    <location>
        <begin position="369"/>
        <end position="391"/>
    </location>
</feature>
<evidence type="ECO:0000256" key="20">
    <source>
        <dbReference type="ARBA" id="ARBA00049902"/>
    </source>
</evidence>
<evidence type="ECO:0000256" key="13">
    <source>
        <dbReference type="ARBA" id="ARBA00023316"/>
    </source>
</evidence>
<dbReference type="GO" id="GO:0051301">
    <property type="term" value="P:cell division"/>
    <property type="evidence" value="ECO:0007669"/>
    <property type="project" value="UniProtKB-KW"/>
</dbReference>
<comment type="similarity">
    <text evidence="16">Belongs to the SEDS family. FtsW subfamily.</text>
</comment>
<dbReference type="EMBL" id="BAGZ01000001">
    <property type="protein sequence ID" value="GAB76479.1"/>
    <property type="molecule type" value="Genomic_DNA"/>
</dbReference>
<dbReference type="InterPro" id="IPR018365">
    <property type="entry name" value="Cell_cycle_FtsW-rel_CS"/>
</dbReference>
<dbReference type="GO" id="GO:0009252">
    <property type="term" value="P:peptidoglycan biosynthetic process"/>
    <property type="evidence" value="ECO:0007669"/>
    <property type="project" value="UniProtKB-KW"/>
</dbReference>